<feature type="transmembrane region" description="Helical" evidence="7">
    <location>
        <begin position="224"/>
        <end position="246"/>
    </location>
</feature>
<feature type="transmembrane region" description="Helical" evidence="7">
    <location>
        <begin position="7"/>
        <end position="29"/>
    </location>
</feature>
<evidence type="ECO:0000256" key="2">
    <source>
        <dbReference type="ARBA" id="ARBA00022448"/>
    </source>
</evidence>
<feature type="transmembrane region" description="Helical" evidence="7">
    <location>
        <begin position="35"/>
        <end position="56"/>
    </location>
</feature>
<keyword evidence="4 7" id="KW-0812">Transmembrane</keyword>
<dbReference type="Gene3D" id="1.20.1250.20">
    <property type="entry name" value="MFS general substrate transporter like domains"/>
    <property type="match status" value="2"/>
</dbReference>
<evidence type="ECO:0000256" key="5">
    <source>
        <dbReference type="ARBA" id="ARBA00022989"/>
    </source>
</evidence>
<feature type="transmembrane region" description="Helical" evidence="7">
    <location>
        <begin position="133"/>
        <end position="157"/>
    </location>
</feature>
<dbReference type="InterPro" id="IPR020846">
    <property type="entry name" value="MFS_dom"/>
</dbReference>
<keyword evidence="2" id="KW-0813">Transport</keyword>
<evidence type="ECO:0000256" key="3">
    <source>
        <dbReference type="ARBA" id="ARBA00022475"/>
    </source>
</evidence>
<evidence type="ECO:0000256" key="6">
    <source>
        <dbReference type="ARBA" id="ARBA00023136"/>
    </source>
</evidence>
<feature type="transmembrane region" description="Helical" evidence="7">
    <location>
        <begin position="169"/>
        <end position="188"/>
    </location>
</feature>
<dbReference type="GO" id="GO:0005886">
    <property type="term" value="C:plasma membrane"/>
    <property type="evidence" value="ECO:0007669"/>
    <property type="project" value="UniProtKB-SubCell"/>
</dbReference>
<comment type="subcellular location">
    <subcellularLocation>
        <location evidence="1">Cell membrane</location>
        <topology evidence="1">Multi-pass membrane protein</topology>
    </subcellularLocation>
</comment>
<keyword evidence="5 7" id="KW-1133">Transmembrane helix</keyword>
<dbReference type="CDD" id="cd17369">
    <property type="entry name" value="MFS_ShiA_like"/>
    <property type="match status" value="1"/>
</dbReference>
<reference evidence="9 10" key="1">
    <citation type="submission" date="2016-06" db="EMBL/GenBank/DDBJ databases">
        <authorList>
            <person name="Olsen C.W."/>
            <person name="Carey S."/>
            <person name="Hinshaw L."/>
            <person name="Karasin A.I."/>
        </authorList>
    </citation>
    <scope>NUCLEOTIDE SEQUENCE [LARGE SCALE GENOMIC DNA]</scope>
    <source>
        <strain evidence="9 10">LZ-22</strain>
    </source>
</reference>
<keyword evidence="10" id="KW-1185">Reference proteome</keyword>
<dbReference type="Proteomes" id="UP000199086">
    <property type="component" value="Unassembled WGS sequence"/>
</dbReference>
<evidence type="ECO:0000256" key="1">
    <source>
        <dbReference type="ARBA" id="ARBA00004651"/>
    </source>
</evidence>
<feature type="transmembrane region" description="Helical" evidence="7">
    <location>
        <begin position="315"/>
        <end position="340"/>
    </location>
</feature>
<keyword evidence="6 7" id="KW-0472">Membrane</keyword>
<dbReference type="InterPro" id="IPR036259">
    <property type="entry name" value="MFS_trans_sf"/>
</dbReference>
<evidence type="ECO:0000256" key="4">
    <source>
        <dbReference type="ARBA" id="ARBA00022692"/>
    </source>
</evidence>
<name>A0A1G6H2W0_9ACTN</name>
<feature type="transmembrane region" description="Helical" evidence="7">
    <location>
        <begin position="352"/>
        <end position="373"/>
    </location>
</feature>
<gene>
    <name evidence="9" type="ORF">GA0111570_10685</name>
</gene>
<protein>
    <submittedName>
        <fullName evidence="9">Sugar phosphate permease</fullName>
    </submittedName>
</protein>
<accession>A0A1G6H2W0</accession>
<proteinExistence type="predicted"/>
<sequence length="415" mass="43606">MGTTVEFYDFLLYASAAGLVFPKIFFGGLDPKLGATLSFAILLSGYLARPLGGLVFGHFGDRFGRKNVLFITLLLMGFVSVAIGLLPTYAAIGIAAPLALVTLRVIQGLAMGGEWGGATLMSMEHSEAKSRGVGASIAAIGGPAGAVLATVVLSLFSRMPDQQFLNWGWRIPFLLSALIVLVGLYLRLRVTESPDFQKSLKAAEDAHDRALPLVTVVTKFPGQVILGALAGAAPLAVQGLIGSFMVPYVVKAGHVDRMTALLMLAGAYALQIVTLPLFAWLSDRHGRRPVMVAGGIVSAALVFPVLGLFNSTSPILVFIGFVIGLAIVQSAMFGPVGAFLSEKFETEARYTGASLSYQFASIVGAGSIPLVATRIVNPEVGTSHLGWYVIGMFVLSVVAVLLSRETSAKDSAELG</sequence>
<dbReference type="GO" id="GO:0022857">
    <property type="term" value="F:transmembrane transporter activity"/>
    <property type="evidence" value="ECO:0007669"/>
    <property type="project" value="InterPro"/>
</dbReference>
<feature type="transmembrane region" description="Helical" evidence="7">
    <location>
        <begin position="385"/>
        <end position="402"/>
    </location>
</feature>
<organism evidence="9 10">
    <name type="scientific">Raineyella antarctica</name>
    <dbReference type="NCBI Taxonomy" id="1577474"/>
    <lineage>
        <taxon>Bacteria</taxon>
        <taxon>Bacillati</taxon>
        <taxon>Actinomycetota</taxon>
        <taxon>Actinomycetes</taxon>
        <taxon>Propionibacteriales</taxon>
        <taxon>Propionibacteriaceae</taxon>
        <taxon>Raineyella</taxon>
    </lineage>
</organism>
<dbReference type="Pfam" id="PF00083">
    <property type="entry name" value="Sugar_tr"/>
    <property type="match status" value="1"/>
</dbReference>
<feature type="transmembrane region" description="Helical" evidence="7">
    <location>
        <begin position="290"/>
        <end position="309"/>
    </location>
</feature>
<feature type="transmembrane region" description="Helical" evidence="7">
    <location>
        <begin position="68"/>
        <end position="86"/>
    </location>
</feature>
<dbReference type="PANTHER" id="PTHR43045">
    <property type="entry name" value="SHIKIMATE TRANSPORTER"/>
    <property type="match status" value="1"/>
</dbReference>
<dbReference type="PROSITE" id="PS50850">
    <property type="entry name" value="MFS"/>
    <property type="match status" value="1"/>
</dbReference>
<evidence type="ECO:0000256" key="7">
    <source>
        <dbReference type="SAM" id="Phobius"/>
    </source>
</evidence>
<dbReference type="Pfam" id="PF07690">
    <property type="entry name" value="MFS_1"/>
    <property type="match status" value="1"/>
</dbReference>
<evidence type="ECO:0000313" key="9">
    <source>
        <dbReference type="EMBL" id="SDB88484.1"/>
    </source>
</evidence>
<evidence type="ECO:0000313" key="10">
    <source>
        <dbReference type="Proteomes" id="UP000199086"/>
    </source>
</evidence>
<dbReference type="InterPro" id="IPR005828">
    <property type="entry name" value="MFS_sugar_transport-like"/>
</dbReference>
<keyword evidence="3" id="KW-1003">Cell membrane</keyword>
<dbReference type="EMBL" id="FMYF01000006">
    <property type="protein sequence ID" value="SDB88484.1"/>
    <property type="molecule type" value="Genomic_DNA"/>
</dbReference>
<feature type="domain" description="Major facilitator superfamily (MFS) profile" evidence="8">
    <location>
        <begin position="1"/>
        <end position="408"/>
    </location>
</feature>
<evidence type="ECO:0000259" key="8">
    <source>
        <dbReference type="PROSITE" id="PS50850"/>
    </source>
</evidence>
<dbReference type="InterPro" id="IPR011701">
    <property type="entry name" value="MFS"/>
</dbReference>
<dbReference type="PANTHER" id="PTHR43045:SF1">
    <property type="entry name" value="SHIKIMATE TRANSPORTER"/>
    <property type="match status" value="1"/>
</dbReference>
<dbReference type="SUPFAM" id="SSF103473">
    <property type="entry name" value="MFS general substrate transporter"/>
    <property type="match status" value="1"/>
</dbReference>
<dbReference type="AlphaFoldDB" id="A0A1G6H2W0"/>
<feature type="transmembrane region" description="Helical" evidence="7">
    <location>
        <begin position="92"/>
        <end position="112"/>
    </location>
</feature>
<feature type="transmembrane region" description="Helical" evidence="7">
    <location>
        <begin position="258"/>
        <end position="278"/>
    </location>
</feature>
<dbReference type="RefSeq" id="WP_217634113.1">
    <property type="nucleotide sequence ID" value="NZ_FMYF01000006.1"/>
</dbReference>